<dbReference type="Pfam" id="PF00501">
    <property type="entry name" value="AMP-binding"/>
    <property type="match status" value="2"/>
</dbReference>
<dbReference type="PANTHER" id="PTHR45527">
    <property type="entry name" value="NONRIBOSOMAL PEPTIDE SYNTHETASE"/>
    <property type="match status" value="1"/>
</dbReference>
<dbReference type="InterPro" id="IPR001242">
    <property type="entry name" value="Condensation_dom"/>
</dbReference>
<feature type="region of interest" description="Disordered" evidence="4">
    <location>
        <begin position="2971"/>
        <end position="2992"/>
    </location>
</feature>
<dbReference type="SUPFAM" id="SSF52777">
    <property type="entry name" value="CoA-dependent acyltransferases"/>
    <property type="match status" value="8"/>
</dbReference>
<comment type="caution">
    <text evidence="6">The sequence shown here is derived from an EMBL/GenBank/DDBJ whole genome shotgun (WGS) entry which is preliminary data.</text>
</comment>
<dbReference type="Proteomes" id="UP001392437">
    <property type="component" value="Unassembled WGS sequence"/>
</dbReference>
<dbReference type="FunFam" id="1.10.1200.10:FF:000005">
    <property type="entry name" value="Nonribosomal peptide synthetase 1"/>
    <property type="match status" value="1"/>
</dbReference>
<dbReference type="Gene3D" id="3.40.50.12780">
    <property type="entry name" value="N-terminal domain of ligase-like"/>
    <property type="match status" value="2"/>
</dbReference>
<dbReference type="InterPro" id="IPR042099">
    <property type="entry name" value="ANL_N_sf"/>
</dbReference>
<dbReference type="InterPro" id="IPR009081">
    <property type="entry name" value="PP-bd_ACP"/>
</dbReference>
<dbReference type="SUPFAM" id="SSF56801">
    <property type="entry name" value="Acetyl-CoA synthetase-like"/>
    <property type="match status" value="2"/>
</dbReference>
<dbReference type="Gene3D" id="3.30.300.30">
    <property type="match status" value="2"/>
</dbReference>
<keyword evidence="3" id="KW-0436">Ligase</keyword>
<keyword evidence="1" id="KW-0596">Phosphopantetheine</keyword>
<dbReference type="Pfam" id="PF00550">
    <property type="entry name" value="PP-binding"/>
    <property type="match status" value="2"/>
</dbReference>
<dbReference type="Pfam" id="PF00668">
    <property type="entry name" value="Condensation"/>
    <property type="match status" value="4"/>
</dbReference>
<dbReference type="GO" id="GO:0016874">
    <property type="term" value="F:ligase activity"/>
    <property type="evidence" value="ECO:0007669"/>
    <property type="project" value="UniProtKB-KW"/>
</dbReference>
<dbReference type="EMBL" id="JAQQWP010000009">
    <property type="protein sequence ID" value="KAK8101925.1"/>
    <property type="molecule type" value="Genomic_DNA"/>
</dbReference>
<dbReference type="SUPFAM" id="SSF47336">
    <property type="entry name" value="ACP-like"/>
    <property type="match status" value="2"/>
</dbReference>
<dbReference type="CDD" id="cd05918">
    <property type="entry name" value="A_NRPS_SidN3_like"/>
    <property type="match status" value="1"/>
</dbReference>
<dbReference type="InterPro" id="IPR020845">
    <property type="entry name" value="AMP-binding_CS"/>
</dbReference>
<dbReference type="PROSITE" id="PS00455">
    <property type="entry name" value="AMP_BINDING"/>
    <property type="match status" value="2"/>
</dbReference>
<evidence type="ECO:0000313" key="6">
    <source>
        <dbReference type="EMBL" id="KAK8101925.1"/>
    </source>
</evidence>
<name>A0AAW0QFJ7_9PEZI</name>
<dbReference type="PROSITE" id="PS50075">
    <property type="entry name" value="CARRIER"/>
    <property type="match status" value="2"/>
</dbReference>
<evidence type="ECO:0000313" key="7">
    <source>
        <dbReference type="Proteomes" id="UP001392437"/>
    </source>
</evidence>
<dbReference type="InterPro" id="IPR045851">
    <property type="entry name" value="AMP-bd_C_sf"/>
</dbReference>
<organism evidence="6 7">
    <name type="scientific">Apiospora kogelbergensis</name>
    <dbReference type="NCBI Taxonomy" id="1337665"/>
    <lineage>
        <taxon>Eukaryota</taxon>
        <taxon>Fungi</taxon>
        <taxon>Dikarya</taxon>
        <taxon>Ascomycota</taxon>
        <taxon>Pezizomycotina</taxon>
        <taxon>Sordariomycetes</taxon>
        <taxon>Xylariomycetidae</taxon>
        <taxon>Amphisphaeriales</taxon>
        <taxon>Apiosporaceae</taxon>
        <taxon>Apiospora</taxon>
    </lineage>
</organism>
<keyword evidence="7" id="KW-1185">Reference proteome</keyword>
<feature type="region of interest" description="Disordered" evidence="4">
    <location>
        <begin position="2415"/>
        <end position="2445"/>
    </location>
</feature>
<dbReference type="InterPro" id="IPR023213">
    <property type="entry name" value="CAT-like_dom_sf"/>
</dbReference>
<evidence type="ECO:0000256" key="3">
    <source>
        <dbReference type="ARBA" id="ARBA00022598"/>
    </source>
</evidence>
<feature type="domain" description="Carrier" evidence="5">
    <location>
        <begin position="992"/>
        <end position="1068"/>
    </location>
</feature>
<dbReference type="Gene3D" id="3.30.559.10">
    <property type="entry name" value="Chloramphenicol acetyltransferase-like domain"/>
    <property type="match status" value="4"/>
</dbReference>
<dbReference type="InterPro" id="IPR010071">
    <property type="entry name" value="AA_adenyl_dom"/>
</dbReference>
<evidence type="ECO:0000256" key="1">
    <source>
        <dbReference type="ARBA" id="ARBA00022450"/>
    </source>
</evidence>
<keyword evidence="2" id="KW-0597">Phosphoprotein</keyword>
<dbReference type="PANTHER" id="PTHR45527:SF12">
    <property type="entry name" value="NONRIBOSOMAL PEPTIDE SYNTHETASE IVOA"/>
    <property type="match status" value="1"/>
</dbReference>
<evidence type="ECO:0000256" key="2">
    <source>
        <dbReference type="ARBA" id="ARBA00022553"/>
    </source>
</evidence>
<dbReference type="Gene3D" id="3.30.559.30">
    <property type="entry name" value="Nonribosomal peptide synthetase, condensation domain"/>
    <property type="match status" value="4"/>
</dbReference>
<evidence type="ECO:0000259" key="5">
    <source>
        <dbReference type="PROSITE" id="PS50075"/>
    </source>
</evidence>
<evidence type="ECO:0000256" key="4">
    <source>
        <dbReference type="SAM" id="MobiDB-lite"/>
    </source>
</evidence>
<proteinExistence type="predicted"/>
<sequence>MSSQAQVHDRGIWREASELCQVDLDNVEDVYPLTPLQEALMVHANVLTYKNCGTIDLAAWIEGNRLAEIMKRLVAQSPILRTRIVDCASGLMQVVLKEEKQQDDLHRVIEQSTIELETLLTQEKASPMGLGTPLFRTVVWGQKLVMAIHHSISDQRTVEALLGDIVRLYKGEEVEARQDYRLFVEYCRSIDEESAKAFWASRFTEGASAFPRVKPGYVADATKATRRVVQLPESTDASLNCGVFVEMAWAMTSALYAQADKVGFGFVFSGRTRHLGPVQDVLGPTISSVPVQVDVAPHSTIRDQFKARLRQRQELSNNPALHWGLAKIGTASKEAATASRFTTLVNILSPQESLPVDGGLGASHEFDRHGQYALSLNFTPGTKDVAIDVLFDSEVIPEQQMDRVMRQFEHYLCALMLGRPGDRLDSIPPISKHDHAEMLDWNQELPAAPHWCLHELFAQRAKRQPGHDAVEAADGSLTYKMLNALSDQVARDLQRRGLLREESVALVFEKSTWAVVAMLSVLKAGGVCVPIDPAYPPAQQEAVLQHSKAKFLLTSPAHGPSMQKFPSSTVIVLDAQHVSQLPAMDDYGLNDGGSPDQAAFILFTSGSTGKPKGVVIEHCNLATVFKAFGQRAGWRPGTRFLQFASFVWGASVLETIGALITGGVVCMPSAEARDGDLEGFINEARVEFALLTPTVIRMLSPESVPTLKTLVSGGEAIDPESIRIWSDNCHFFNAWGQSETGVVATLGRVVSGSPFASSVGKPVGCAIWIAAQDDVSKMAPIGVPGEIVIEGPSVSRGYLEDEERTAAAFISPPGWAPSRGRAAYAASRMYRTGDLGMFYPDGSICYMGRRDNQIKMHGQKLDLGEVENALNMCEGVCNSTVAAHPTEDGQKLLVAVVSLRDSRLPAGEALKEYAGPEAEVAHEHIMEIRRQMSCKMPAYMIPTIFLAVERLPRTVSSKIDRRSIKQWLGEQNLSRARITTSIGVANKKSAAPPESKIEKVLQTVWAKVLSLSESDIGRDSCFVRIGGDSMLGMQVAGHCRKLGVQVTVASLLRSANLAETAERSSMIHGTTAETSLVEYTDAVELPLESVTSFLSDAGLDPANVETILPCSPLQEGILIAQLRSPGRAYWDKVTLELTQRPAGTSVDMAKLSAAWEDVCQAQPILRTVFTDSASSSASRFQQVILKHSEPRLNLVTNESEIGNGDANATDAIISGPQHCLYLYSAPQKVVRLTFHFNHALLDERSLFILFHQLAQAYTNPSQIRRGPNLSTYIQWTRRAIKVAQPYWNSFLSGARPCLMPTLSPAELKLLKADHPKQSSQTVPLEDIQSIHKLCRSLGITVANLFQVAWGVVIHHILHEASTSFGCILSQAQSVEMADTTLGPLITMVACRVDAASEDPLRNLLATAKEHANVATENPICDLGAVHDALGLGQLPLFNTIMTIVRKRHDELASDTSLKIVPVPIEENPTEYAINVGVMYNNEEIESNLWCDGDKISSSFASRIADMLARVVARIVADPNQTVAAVSDSLGKPPASLSAGDMSPDIYRKAATLCECSPSMLEEIYRCTGLQQQQATLSIQGKIPSGGMDQFVYTFGPKEPLDRLRAAVEDAVKEVPALRTRLVSLSGCGVYQTTMRSAPYCVEAESLEDHLLFDQSLPIRYGGPLARFGLIEEKGGNRYLVISLHRTIYDDRTLELVIQAIETLYHGGSMPKVQSFGRVTQLLSQTKPVDQATQWDSILSRCTKSLPLPIMALSLSDTPIPRTRTLQVDISAVTQGPLKAHLLHAAWAVCLMKWTGGRHVCYGISGAALLGAAIGALPVSGPVDVLLPLATDVTDETSAESCERSLRAEQDKLASVMHAAIPDDDIAALHPESANLFDNALLYRSESQETLKPVLGKLLQRLPAIGACSRSIHVPRLVAHCTLGKQTVGLELQAHNDQGSDEDIDLMLHQFKHAILQVCLHPSMPLSKLEELSEYEISMISRWYQTTLAPVHTPVHTRISQAAKTQWPNAPALWSWDGELDYTQLDGLSDRVATFLQRRGVGRGAVIPYFLEKSSAAVIVQLGILKAGGCLLAMEVSHPRNRVLSIIKETNPRCIICSPCYLGQLEYLKDTNMHQFDLESISKLQGGSCLPAEVRGEDPCYIIYTSGSSGTPKGVVMTHASLAAGVTYQSTSIGLSPTSRCLQFSSFVFDVSMIDTFETLVLGACLCLPSEAERINDLHGVIRRSRCDYMCITPSLAQALEPSELPGLRVLALAGEAVPKGMVHKWQHIRLLNLYGPSENAMITSSSDISSGSGKSRLSIGAGLGCRFWVVDPTCHDRLVSPGSQGELLIQGPAVARGVDTAMASGTDTKDEKGLLPPLSEEISKLKLALAELMPPYMQPDFYVRLDSLPFTSSGKLDKKALRHLGSNLSSADWSTYRAPSAHEQNNTSQEDETTPPTSVEPATGNEKKLMQVWSEVLGIDVETISAADDFFSKGGNSIRAMRLVEGARKVGLSLSVAGVFKSPTLSAMALLAGISRPASLDPVVTNQGAFPRTVANVAPPLLLKRLRERFPPLANIVVETILPATDVQAYVVAVGEIDGQGFHNEMTIECKEGLDTQRLAKACSQLVSRHSLFRTIFLQYEATLYQLTVESAPVQQVLLGSKDTGEPATMSGEGPVAFWKHLPRFHLLSLSQDGSRCHKIRLDIHHALYDAFTIKVLMQDLSVAYHGHRPFPEGPRYSDWLSQARSLDPSPSLDFWRDHLRGSSMTRLAAQPSGAPGDHPLVDKKVFQVPAASVPAASLSSAVHAAWAMTLSRLTGSRDVVFATTTANRNLPFPGIDRVAGCCLNFLPVRVRLGALPDASLGQVTEQVHNDTGAAVPHHHVGYRSVMRHCTDWPARTRFGSILTYQIHESVHDDVLIGDTPCTFGGVGRAGDSADAWIIIAPCSSPAGTALDVELMYSKQVISDRKAEWIGRCYTSIFESMESGVIEQLPYPGDDKDMLEDDSGGLASTPKGSTIPAGSDVLPLIIKAWREVDLEVADPDSSLFNQADLVTALLLSYSYDKLGHCVTLKEILQHSTITAQTHLLASRAQIMD</sequence>
<gene>
    <name evidence="6" type="ORF">PG999_012299</name>
</gene>
<dbReference type="InterPro" id="IPR036736">
    <property type="entry name" value="ACP-like_sf"/>
</dbReference>
<protein>
    <submittedName>
        <fullName evidence="6">Non-ribosomal peptide synthetase</fullName>
    </submittedName>
</protein>
<dbReference type="InterPro" id="IPR000873">
    <property type="entry name" value="AMP-dep_synth/lig_dom"/>
</dbReference>
<dbReference type="FunFam" id="3.30.300.30:FF:000015">
    <property type="entry name" value="Nonribosomal peptide synthase SidD"/>
    <property type="match status" value="1"/>
</dbReference>
<dbReference type="NCBIfam" id="TIGR01733">
    <property type="entry name" value="AA-adenyl-dom"/>
    <property type="match status" value="1"/>
</dbReference>
<dbReference type="GO" id="GO:0031177">
    <property type="term" value="F:phosphopantetheine binding"/>
    <property type="evidence" value="ECO:0007669"/>
    <property type="project" value="TreeGrafter"/>
</dbReference>
<dbReference type="GO" id="GO:0044550">
    <property type="term" value="P:secondary metabolite biosynthetic process"/>
    <property type="evidence" value="ECO:0007669"/>
    <property type="project" value="TreeGrafter"/>
</dbReference>
<feature type="domain" description="Carrier" evidence="5">
    <location>
        <begin position="2440"/>
        <end position="2516"/>
    </location>
</feature>
<dbReference type="GO" id="GO:0005737">
    <property type="term" value="C:cytoplasm"/>
    <property type="evidence" value="ECO:0007669"/>
    <property type="project" value="TreeGrafter"/>
</dbReference>
<dbReference type="Gene3D" id="1.10.1200.10">
    <property type="entry name" value="ACP-like"/>
    <property type="match status" value="2"/>
</dbReference>
<reference evidence="6 7" key="1">
    <citation type="submission" date="2023-01" db="EMBL/GenBank/DDBJ databases">
        <title>Analysis of 21 Apiospora genomes using comparative genomics revels a genus with tremendous synthesis potential of carbohydrate active enzymes and secondary metabolites.</title>
        <authorList>
            <person name="Sorensen T."/>
        </authorList>
    </citation>
    <scope>NUCLEOTIDE SEQUENCE [LARGE SCALE GENOMIC DNA]</scope>
    <source>
        <strain evidence="6 7">CBS 117206</strain>
    </source>
</reference>
<dbReference type="GO" id="GO:0043041">
    <property type="term" value="P:amino acid activation for nonribosomal peptide biosynthetic process"/>
    <property type="evidence" value="ECO:0007669"/>
    <property type="project" value="TreeGrafter"/>
</dbReference>
<accession>A0AAW0QFJ7</accession>